<evidence type="ECO:0000313" key="9">
    <source>
        <dbReference type="EMBL" id="CAH0477918.1"/>
    </source>
</evidence>
<keyword evidence="5" id="KW-0129">CBS domain</keyword>
<name>A0AAU9KYC0_9STRA</name>
<reference evidence="9" key="1">
    <citation type="submission" date="2021-11" db="EMBL/GenBank/DDBJ databases">
        <authorList>
            <person name="Islam A."/>
            <person name="Islam S."/>
            <person name="Flora M.S."/>
            <person name="Rahman M."/>
            <person name="Ziaur R.M."/>
            <person name="Epstein J.H."/>
            <person name="Hassan M."/>
            <person name="Klassen M."/>
            <person name="Woodard K."/>
            <person name="Webb A."/>
            <person name="Webby R.J."/>
            <person name="El Zowalaty M.E."/>
        </authorList>
    </citation>
    <scope>NUCLEOTIDE SEQUENCE</scope>
    <source>
        <strain evidence="9">Pbs3</strain>
    </source>
</reference>
<dbReference type="Gene3D" id="1.10.3080.10">
    <property type="entry name" value="Clc chloride channel"/>
    <property type="match status" value="1"/>
</dbReference>
<dbReference type="GO" id="GO:0015108">
    <property type="term" value="F:chloride transmembrane transporter activity"/>
    <property type="evidence" value="ECO:0007669"/>
    <property type="project" value="InterPro"/>
</dbReference>
<evidence type="ECO:0000256" key="5">
    <source>
        <dbReference type="ARBA" id="ARBA00023122"/>
    </source>
</evidence>
<feature type="transmembrane region" description="Helical" evidence="8">
    <location>
        <begin position="258"/>
        <end position="283"/>
    </location>
</feature>
<evidence type="ECO:0000256" key="6">
    <source>
        <dbReference type="ARBA" id="ARBA00023136"/>
    </source>
</evidence>
<dbReference type="AlphaFoldDB" id="A0AAU9KYC0"/>
<evidence type="ECO:0000256" key="1">
    <source>
        <dbReference type="ARBA" id="ARBA00004141"/>
    </source>
</evidence>
<feature type="transmembrane region" description="Helical" evidence="8">
    <location>
        <begin position="475"/>
        <end position="497"/>
    </location>
</feature>
<organism evidence="9 10">
    <name type="scientific">Peronospora belbahrii</name>
    <dbReference type="NCBI Taxonomy" id="622444"/>
    <lineage>
        <taxon>Eukaryota</taxon>
        <taxon>Sar</taxon>
        <taxon>Stramenopiles</taxon>
        <taxon>Oomycota</taxon>
        <taxon>Peronosporomycetes</taxon>
        <taxon>Peronosporales</taxon>
        <taxon>Peronosporaceae</taxon>
        <taxon>Peronospora</taxon>
    </lineage>
</organism>
<feature type="compositionally biased region" description="Basic and acidic residues" evidence="7">
    <location>
        <begin position="157"/>
        <end position="174"/>
    </location>
</feature>
<dbReference type="InterPro" id="IPR001807">
    <property type="entry name" value="ClC"/>
</dbReference>
<keyword evidence="3" id="KW-0677">Repeat</keyword>
<dbReference type="EMBL" id="CAKKTJ010000201">
    <property type="protein sequence ID" value="CAH0477918.1"/>
    <property type="molecule type" value="Genomic_DNA"/>
</dbReference>
<evidence type="ECO:0000256" key="7">
    <source>
        <dbReference type="SAM" id="MobiDB-lite"/>
    </source>
</evidence>
<dbReference type="GO" id="GO:0016020">
    <property type="term" value="C:membrane"/>
    <property type="evidence" value="ECO:0007669"/>
    <property type="project" value="UniProtKB-SubCell"/>
</dbReference>
<dbReference type="InterPro" id="IPR051280">
    <property type="entry name" value="Cl-channel/antiporter"/>
</dbReference>
<protein>
    <recommendedName>
        <fullName evidence="11">Chloride channel protein</fullName>
    </recommendedName>
</protein>
<evidence type="ECO:0000256" key="8">
    <source>
        <dbReference type="SAM" id="Phobius"/>
    </source>
</evidence>
<evidence type="ECO:0000256" key="2">
    <source>
        <dbReference type="ARBA" id="ARBA00022692"/>
    </source>
</evidence>
<evidence type="ECO:0008006" key="11">
    <source>
        <dbReference type="Google" id="ProtNLM"/>
    </source>
</evidence>
<dbReference type="PANTHER" id="PTHR11689:SF136">
    <property type="entry name" value="H(+)_CL(-) EXCHANGE TRANSPORTER 7"/>
    <property type="match status" value="1"/>
</dbReference>
<dbReference type="FunFam" id="1.10.3080.10:FF:000014">
    <property type="entry name" value="Chloride channel protein"/>
    <property type="match status" value="1"/>
</dbReference>
<feature type="transmembrane region" description="Helical" evidence="8">
    <location>
        <begin position="509"/>
        <end position="533"/>
    </location>
</feature>
<gene>
    <name evidence="9" type="ORF">PBS003_LOCUS4639</name>
</gene>
<dbReference type="Proteomes" id="UP001160483">
    <property type="component" value="Unassembled WGS sequence"/>
</dbReference>
<keyword evidence="6 8" id="KW-0472">Membrane</keyword>
<feature type="region of interest" description="Disordered" evidence="7">
    <location>
        <begin position="24"/>
        <end position="43"/>
    </location>
</feature>
<proteinExistence type="predicted"/>
<feature type="transmembrane region" description="Helical" evidence="8">
    <location>
        <begin position="371"/>
        <end position="395"/>
    </location>
</feature>
<feature type="transmembrane region" description="Helical" evidence="8">
    <location>
        <begin position="407"/>
        <end position="429"/>
    </location>
</feature>
<comment type="subcellular location">
    <subcellularLocation>
        <location evidence="1">Membrane</location>
        <topology evidence="1">Multi-pass membrane protein</topology>
    </subcellularLocation>
</comment>
<feature type="transmembrane region" description="Helical" evidence="8">
    <location>
        <begin position="304"/>
        <end position="324"/>
    </location>
</feature>
<dbReference type="SUPFAM" id="SSF81340">
    <property type="entry name" value="Clc chloride channel"/>
    <property type="match status" value="1"/>
</dbReference>
<accession>A0AAU9KYC0</accession>
<evidence type="ECO:0000256" key="4">
    <source>
        <dbReference type="ARBA" id="ARBA00022989"/>
    </source>
</evidence>
<comment type="caution">
    <text evidence="9">The sequence shown here is derived from an EMBL/GenBank/DDBJ whole genome shotgun (WGS) entry which is preliminary data.</text>
</comment>
<dbReference type="PRINTS" id="PR00762">
    <property type="entry name" value="CLCHANNEL"/>
</dbReference>
<dbReference type="PANTHER" id="PTHR11689">
    <property type="entry name" value="CHLORIDE CHANNEL PROTEIN CLC FAMILY MEMBER"/>
    <property type="match status" value="1"/>
</dbReference>
<evidence type="ECO:0000313" key="10">
    <source>
        <dbReference type="Proteomes" id="UP001160483"/>
    </source>
</evidence>
<sequence length="543" mass="58934">MTSSGEPTETDALLSLSPSNIQVNVSATSDDDSDTLSSGQDVVASDAPGRHFTALTRTASSLRSPSSIFRSPLVPHFVLDGPSGKSASRHAAPSCHLPQSAPQAYGVLRTHSFPSDLYSGARFSRFEIEEALRQRNGTTLLDWLKGKGRNPFSAAMRKQEQKEKDREKRTKAQHRESFSYDFFESRVNMQHDQEQTEGAIRSLNIARWVMTFLVGLGTALVACFVEFWTSLLSTFRTSTVESLVAGEVDGSHSFGVGYVFYALISVGFVSIASYCVAILCPVAGGSGISEIKATLNGIKIHRVVRLKTLFCKAFGILFSVAGGLPSGKEGPMIHSGSIIGAGLSQGKSSSFGVDTSWTKFKGFRNDKEKRDFISCGAAAGVAAAFGAPIGGVLFALEEGASFWHQNLTWRTFFCAMVSAFVLNYFMTFIEANESAEPTPNVGHGFIGGTLGTQTGTFSFGQFQGSMAYEALDVPVFIVMGMIGGLAGAAFNGANMVLTQFRKRYVTHRYLRFGEALLIAFSMATASFWLSYFFRHVPQPRWRL</sequence>
<feature type="transmembrane region" description="Helical" evidence="8">
    <location>
        <begin position="208"/>
        <end position="228"/>
    </location>
</feature>
<evidence type="ECO:0000256" key="3">
    <source>
        <dbReference type="ARBA" id="ARBA00022737"/>
    </source>
</evidence>
<dbReference type="Pfam" id="PF00654">
    <property type="entry name" value="Voltage_CLC"/>
    <property type="match status" value="1"/>
</dbReference>
<keyword evidence="2 8" id="KW-0812">Transmembrane</keyword>
<feature type="region of interest" description="Disordered" evidence="7">
    <location>
        <begin position="152"/>
        <end position="174"/>
    </location>
</feature>
<keyword evidence="4 8" id="KW-1133">Transmembrane helix</keyword>
<dbReference type="InterPro" id="IPR014743">
    <property type="entry name" value="Cl-channel_core"/>
</dbReference>